<dbReference type="RefSeq" id="WP_012649042.1">
    <property type="nucleotide sequence ID" value="NZ_AP023283.1"/>
</dbReference>
<protein>
    <submittedName>
        <fullName evidence="2">Type IV secretion system effector chaperone VirE1</fullName>
    </submittedName>
</protein>
<dbReference type="Pfam" id="PF12189">
    <property type="entry name" value="VirE1"/>
    <property type="match status" value="1"/>
</dbReference>
<dbReference type="InterPro" id="IPR024237">
    <property type="entry name" value="VirE1"/>
</dbReference>
<accession>A0ABD6HG70</accession>
<keyword evidence="3" id="KW-1185">Reference proteome</keyword>
<evidence type="ECO:0000313" key="4">
    <source>
        <dbReference type="Proteomes" id="UP000179536"/>
    </source>
</evidence>
<dbReference type="Proteomes" id="UP000179536">
    <property type="component" value="Unassembled WGS sequence"/>
</dbReference>
<proteinExistence type="predicted"/>
<evidence type="ECO:0000313" key="1">
    <source>
        <dbReference type="EMBL" id="MUO45673.1"/>
    </source>
</evidence>
<gene>
    <name evidence="2" type="ORF">BBK91_026620</name>
    <name evidence="1" type="ORF">BBL17_028465</name>
</gene>
<name>A0ABD6HG70_AGRVI</name>
<sequence>MAISELNVNKNMPVLSGEEPQKFHMEELSDNYQPNGFTSLDLDMIELENFVLQCPLPEDNLAG</sequence>
<dbReference type="EMBL" id="MBFE02000052">
    <property type="protein sequence ID" value="MUO45673.1"/>
    <property type="molecule type" value="Genomic_DNA"/>
</dbReference>
<dbReference type="Proteomes" id="UP000179454">
    <property type="component" value="Unassembled WGS sequence"/>
</dbReference>
<dbReference type="NCBIfam" id="NF010441">
    <property type="entry name" value="PRK13867.1"/>
    <property type="match status" value="1"/>
</dbReference>
<evidence type="ECO:0000313" key="2">
    <source>
        <dbReference type="EMBL" id="MUP13396.1"/>
    </source>
</evidence>
<comment type="caution">
    <text evidence="2">The sequence shown here is derived from an EMBL/GenBank/DDBJ whole genome shotgun (WGS) entry which is preliminary data.</text>
</comment>
<dbReference type="EMBL" id="MBFA02000041">
    <property type="protein sequence ID" value="MUP13396.1"/>
    <property type="molecule type" value="Genomic_DNA"/>
</dbReference>
<organism evidence="2 4">
    <name type="scientific">Agrobacterium vitis</name>
    <name type="common">Rhizobium vitis</name>
    <dbReference type="NCBI Taxonomy" id="373"/>
    <lineage>
        <taxon>Bacteria</taxon>
        <taxon>Pseudomonadati</taxon>
        <taxon>Pseudomonadota</taxon>
        <taxon>Alphaproteobacteria</taxon>
        <taxon>Hyphomicrobiales</taxon>
        <taxon>Rhizobiaceae</taxon>
        <taxon>Rhizobium/Agrobacterium group</taxon>
        <taxon>Agrobacterium</taxon>
    </lineage>
</organism>
<evidence type="ECO:0000313" key="3">
    <source>
        <dbReference type="Proteomes" id="UP000179454"/>
    </source>
</evidence>
<dbReference type="AlphaFoldDB" id="A0ABD6HG70"/>
<reference evidence="3 4" key="1">
    <citation type="submission" date="2019-11" db="EMBL/GenBank/DDBJ databases">
        <title>Whole-genome sequencing of Allorhizobium vitis.</title>
        <authorList>
            <person name="Gan H.M."/>
            <person name="Savka M.A."/>
        </authorList>
    </citation>
    <scope>NUCLEOTIDE SEQUENCE [LARGE SCALE GENOMIC DNA]</scope>
    <source>
        <strain evidence="2 4">RF2/1</strain>
        <strain evidence="1 3">T1/7</strain>
    </source>
</reference>
<dbReference type="SMR" id="A0ABD6HG70"/>